<keyword evidence="4" id="KW-1185">Reference proteome</keyword>
<dbReference type="EMBL" id="JAMQON010000001">
    <property type="protein sequence ID" value="MDS0259181.1"/>
    <property type="molecule type" value="Genomic_DNA"/>
</dbReference>
<name>A0ABU2FAD1_9EURY</name>
<dbReference type="RefSeq" id="WP_310918769.1">
    <property type="nucleotide sequence ID" value="NZ_JAMQON010000001.1"/>
</dbReference>
<evidence type="ECO:0000313" key="4">
    <source>
        <dbReference type="Proteomes" id="UP001259659"/>
    </source>
</evidence>
<protein>
    <submittedName>
        <fullName evidence="3">Uncharacterized protein</fullName>
    </submittedName>
</protein>
<comment type="caution">
    <text evidence="3">The sequence shown here is derived from an EMBL/GenBank/DDBJ whole genome shotgun (WGS) entry which is preliminary data.</text>
</comment>
<dbReference type="Pfam" id="PF23959">
    <property type="entry name" value="DUF7288"/>
    <property type="match status" value="1"/>
</dbReference>
<evidence type="ECO:0000256" key="1">
    <source>
        <dbReference type="SAM" id="MobiDB-lite"/>
    </source>
</evidence>
<keyword evidence="2" id="KW-1133">Transmembrane helix</keyword>
<dbReference type="InterPro" id="IPR055712">
    <property type="entry name" value="DUF7288"/>
</dbReference>
<evidence type="ECO:0000256" key="2">
    <source>
        <dbReference type="SAM" id="Phobius"/>
    </source>
</evidence>
<dbReference type="Proteomes" id="UP001259659">
    <property type="component" value="Unassembled WGS sequence"/>
</dbReference>
<sequence>MVDRGQAYTLEGVLAAILVVTATVYGLQAIDTRAWEDTTRGETQELKHRASDVLTLAGESGALRDAVLCFSSARAIDGDRPEPRSTFESMLNTTFDSQADQYNLYFSYWNESESRETRLVSETSQESDRRPPTSAAAASTTVTLTDGMDIRNGNRCNSIPIDIQDDSEFYIQKDTDEKSSLYNVVEVRLVVW</sequence>
<evidence type="ECO:0000313" key="3">
    <source>
        <dbReference type="EMBL" id="MDS0259181.1"/>
    </source>
</evidence>
<reference evidence="3 4" key="1">
    <citation type="submission" date="2022-06" db="EMBL/GenBank/DDBJ databases">
        <title>Haloarcula sp. a new haloarchaeum isolate from saline soil.</title>
        <authorList>
            <person name="Strakova D."/>
            <person name="Galisteo C."/>
            <person name="Sanchez-Porro C."/>
            <person name="Ventosa A."/>
        </authorList>
    </citation>
    <scope>NUCLEOTIDE SEQUENCE [LARGE SCALE GENOMIC DNA]</scope>
    <source>
        <strain evidence="3 4">S1CR25-12</strain>
    </source>
</reference>
<organism evidence="3 4">
    <name type="scientific">Haloarcula saliterrae</name>
    <dbReference type="NCBI Taxonomy" id="2950534"/>
    <lineage>
        <taxon>Archaea</taxon>
        <taxon>Methanobacteriati</taxon>
        <taxon>Methanobacteriota</taxon>
        <taxon>Stenosarchaea group</taxon>
        <taxon>Halobacteria</taxon>
        <taxon>Halobacteriales</taxon>
        <taxon>Haloarculaceae</taxon>
        <taxon>Haloarcula</taxon>
    </lineage>
</organism>
<accession>A0ABU2FAD1</accession>
<feature type="region of interest" description="Disordered" evidence="1">
    <location>
        <begin position="117"/>
        <end position="139"/>
    </location>
</feature>
<keyword evidence="2" id="KW-0812">Transmembrane</keyword>
<gene>
    <name evidence="3" type="ORF">NDI56_07225</name>
</gene>
<feature type="transmembrane region" description="Helical" evidence="2">
    <location>
        <begin position="12"/>
        <end position="30"/>
    </location>
</feature>
<keyword evidence="2" id="KW-0472">Membrane</keyword>
<proteinExistence type="predicted"/>